<evidence type="ECO:0000313" key="2">
    <source>
        <dbReference type="Proteomes" id="UP000019146"/>
    </source>
</evidence>
<organism evidence="1 2">
    <name type="scientific">Paraburkholderia caribensis MBA4</name>
    <dbReference type="NCBI Taxonomy" id="1323664"/>
    <lineage>
        <taxon>Bacteria</taxon>
        <taxon>Pseudomonadati</taxon>
        <taxon>Pseudomonadota</taxon>
        <taxon>Betaproteobacteria</taxon>
        <taxon>Burkholderiales</taxon>
        <taxon>Burkholderiaceae</taxon>
        <taxon>Paraburkholderia</taxon>
    </lineage>
</organism>
<name>A0A0P0RJF8_9BURK</name>
<evidence type="ECO:0000313" key="1">
    <source>
        <dbReference type="EMBL" id="ALL68806.1"/>
    </source>
</evidence>
<dbReference type="EMBL" id="CP012747">
    <property type="protein sequence ID" value="ALL68806.1"/>
    <property type="molecule type" value="Genomic_DNA"/>
</dbReference>
<gene>
    <name evidence="1" type="ORF">K788_0009141</name>
</gene>
<dbReference type="AlphaFoldDB" id="A0A0P0RJF8"/>
<accession>A0A0P0RJF8</accession>
<dbReference type="KEGG" id="bcai:K788_0009141"/>
<protein>
    <submittedName>
        <fullName evidence="1">Uncharacterized protein</fullName>
    </submittedName>
</protein>
<dbReference type="Proteomes" id="UP000019146">
    <property type="component" value="Chromosome 2"/>
</dbReference>
<sequence length="42" mass="4632">MRLSSSSDFGMRKSTTSSASALLFLIVFHNPSSEWLHSVLFG</sequence>
<proteinExistence type="predicted"/>
<reference evidence="1 2" key="1">
    <citation type="journal article" date="2014" name="Genome Announc.">
        <title>Draft Genome Sequence of the Haloacid-Degrading Burkholderia caribensis Strain MBA4.</title>
        <authorList>
            <person name="Pan Y."/>
            <person name="Kong K.F."/>
            <person name="Tsang J.S."/>
        </authorList>
    </citation>
    <scope>NUCLEOTIDE SEQUENCE [LARGE SCALE GENOMIC DNA]</scope>
    <source>
        <strain evidence="1 2">MBA4</strain>
    </source>
</reference>